<feature type="compositionally biased region" description="Gly residues" evidence="1">
    <location>
        <begin position="225"/>
        <end position="250"/>
    </location>
</feature>
<feature type="compositionally biased region" description="Acidic residues" evidence="1">
    <location>
        <begin position="192"/>
        <end position="214"/>
    </location>
</feature>
<evidence type="ECO:0000313" key="3">
    <source>
        <dbReference type="Proteomes" id="UP000265515"/>
    </source>
</evidence>
<feature type="compositionally biased region" description="Basic residues" evidence="1">
    <location>
        <begin position="168"/>
        <end position="181"/>
    </location>
</feature>
<feature type="compositionally biased region" description="Basic and acidic residues" evidence="1">
    <location>
        <begin position="254"/>
        <end position="276"/>
    </location>
</feature>
<organism evidence="2 3">
    <name type="scientific">Chara braunii</name>
    <name type="common">Braun's stonewort</name>
    <dbReference type="NCBI Taxonomy" id="69332"/>
    <lineage>
        <taxon>Eukaryota</taxon>
        <taxon>Viridiplantae</taxon>
        <taxon>Streptophyta</taxon>
        <taxon>Charophyceae</taxon>
        <taxon>Charales</taxon>
        <taxon>Characeae</taxon>
        <taxon>Chara</taxon>
    </lineage>
</organism>
<proteinExistence type="predicted"/>
<reference evidence="2 3" key="1">
    <citation type="journal article" date="2018" name="Cell">
        <title>The Chara Genome: Secondary Complexity and Implications for Plant Terrestrialization.</title>
        <authorList>
            <person name="Nishiyama T."/>
            <person name="Sakayama H."/>
            <person name="Vries J.D."/>
            <person name="Buschmann H."/>
            <person name="Saint-Marcoux D."/>
            <person name="Ullrich K.K."/>
            <person name="Haas F.B."/>
            <person name="Vanderstraeten L."/>
            <person name="Becker D."/>
            <person name="Lang D."/>
            <person name="Vosolsobe S."/>
            <person name="Rombauts S."/>
            <person name="Wilhelmsson P.K.I."/>
            <person name="Janitza P."/>
            <person name="Kern R."/>
            <person name="Heyl A."/>
            <person name="Rumpler F."/>
            <person name="Villalobos L.I.A.C."/>
            <person name="Clay J.M."/>
            <person name="Skokan R."/>
            <person name="Toyoda A."/>
            <person name="Suzuki Y."/>
            <person name="Kagoshima H."/>
            <person name="Schijlen E."/>
            <person name="Tajeshwar N."/>
            <person name="Catarino B."/>
            <person name="Hetherington A.J."/>
            <person name="Saltykova A."/>
            <person name="Bonnot C."/>
            <person name="Breuninger H."/>
            <person name="Symeonidi A."/>
            <person name="Radhakrishnan G.V."/>
            <person name="Van Nieuwerburgh F."/>
            <person name="Deforce D."/>
            <person name="Chang C."/>
            <person name="Karol K.G."/>
            <person name="Hedrich R."/>
            <person name="Ulvskov P."/>
            <person name="Glockner G."/>
            <person name="Delwiche C.F."/>
            <person name="Petrasek J."/>
            <person name="Van de Peer Y."/>
            <person name="Friml J."/>
            <person name="Beilby M."/>
            <person name="Dolan L."/>
            <person name="Kohara Y."/>
            <person name="Sugano S."/>
            <person name="Fujiyama A."/>
            <person name="Delaux P.-M."/>
            <person name="Quint M."/>
            <person name="TheiBen G."/>
            <person name="Hagemann M."/>
            <person name="Harholt J."/>
            <person name="Dunand C."/>
            <person name="Zachgo S."/>
            <person name="Langdale J."/>
            <person name="Maumus F."/>
            <person name="Straeten D.V.D."/>
            <person name="Gould S.B."/>
            <person name="Rensing S.A."/>
        </authorList>
    </citation>
    <scope>NUCLEOTIDE SEQUENCE [LARGE SCALE GENOMIC DNA]</scope>
    <source>
        <strain evidence="2 3">S276</strain>
    </source>
</reference>
<dbReference type="EMBL" id="BFEA01002295">
    <property type="protein sequence ID" value="GBG41144.1"/>
    <property type="molecule type" value="Genomic_DNA"/>
</dbReference>
<gene>
    <name evidence="2" type="ORF">CBR_g74011</name>
</gene>
<evidence type="ECO:0000313" key="2">
    <source>
        <dbReference type="EMBL" id="GBG41144.1"/>
    </source>
</evidence>
<sequence length="334" mass="35764">MCARGVNTADDCILAISSSASRHWCVITWSRCADLNSRVLSSSTTSPSSRTRRLPFLPPCIRLVVIPRHRPMLTQLHGRTRHLSFSPTRSLRAIFRSRNTALLRRPLVIVPSFLLAALYSSRRPAVFTPESLASVIGGAFVGTAMSSRGGGRGKGALNQVMEVTAPAKKGRHQAKKQRKVVHGGAVGSARDDNEEVVEEEEMMNEDDDLEEEEEQPLKRKPSASSGGGIRINEGGDGTPSARRGGGGVAGGHPDFIDIERDVPRCEIGGRVKEGATVHESAQRVQTPSKRLNTPSVDVAGSSQPVVQGGALRSPSVVPRSGAVTAVGRRGKFRT</sequence>
<feature type="compositionally biased region" description="Polar residues" evidence="1">
    <location>
        <begin position="282"/>
        <end position="305"/>
    </location>
</feature>
<accession>A0A388JJ62</accession>
<feature type="region of interest" description="Disordered" evidence="1">
    <location>
        <begin position="167"/>
        <end position="334"/>
    </location>
</feature>
<dbReference type="AlphaFoldDB" id="A0A388JJ62"/>
<name>A0A388JJ62_CHABU</name>
<dbReference type="Proteomes" id="UP000265515">
    <property type="component" value="Unassembled WGS sequence"/>
</dbReference>
<evidence type="ECO:0000256" key="1">
    <source>
        <dbReference type="SAM" id="MobiDB-lite"/>
    </source>
</evidence>
<protein>
    <submittedName>
        <fullName evidence="2">Uncharacterized protein</fullName>
    </submittedName>
</protein>
<dbReference type="Gramene" id="GBG41144">
    <property type="protein sequence ID" value="GBG41144"/>
    <property type="gene ID" value="CBR_g74011"/>
</dbReference>
<keyword evidence="3" id="KW-1185">Reference proteome</keyword>
<comment type="caution">
    <text evidence="2">The sequence shown here is derived from an EMBL/GenBank/DDBJ whole genome shotgun (WGS) entry which is preliminary data.</text>
</comment>